<sequence>KVERSPSPSARSSPTPLARSLFHSTASLFAQILAFCSEAHQTASCFVTLFGQDSIAVSGFEKMSPKSLNNRIMARKFLFDKFTLSRSFSSLILSNSADLRFLWSRMHSGAASQMVNMSLELLDLLSQAVQLSHLRINVYNGLVFNFSSPDHIAERQQTQVYVDSLF</sequence>
<gene>
    <name evidence="1" type="ORF">BpHYR1_046387</name>
</gene>
<evidence type="ECO:0000313" key="1">
    <source>
        <dbReference type="EMBL" id="RMZ96663.1"/>
    </source>
</evidence>
<accession>A0A3M7PCD1</accession>
<dbReference type="Proteomes" id="UP000276133">
    <property type="component" value="Unassembled WGS sequence"/>
</dbReference>
<comment type="caution">
    <text evidence="1">The sequence shown here is derived from an EMBL/GenBank/DDBJ whole genome shotgun (WGS) entry which is preliminary data.</text>
</comment>
<dbReference type="AlphaFoldDB" id="A0A3M7PCD1"/>
<feature type="non-terminal residue" evidence="1">
    <location>
        <position position="1"/>
    </location>
</feature>
<reference evidence="1 2" key="1">
    <citation type="journal article" date="2018" name="Sci. Rep.">
        <title>Genomic signatures of local adaptation to the degree of environmental predictability in rotifers.</title>
        <authorList>
            <person name="Franch-Gras L."/>
            <person name="Hahn C."/>
            <person name="Garcia-Roger E.M."/>
            <person name="Carmona M.J."/>
            <person name="Serra M."/>
            <person name="Gomez A."/>
        </authorList>
    </citation>
    <scope>NUCLEOTIDE SEQUENCE [LARGE SCALE GENOMIC DNA]</scope>
    <source>
        <strain evidence="1">HYR1</strain>
    </source>
</reference>
<organism evidence="1 2">
    <name type="scientific">Brachionus plicatilis</name>
    <name type="common">Marine rotifer</name>
    <name type="synonym">Brachionus muelleri</name>
    <dbReference type="NCBI Taxonomy" id="10195"/>
    <lineage>
        <taxon>Eukaryota</taxon>
        <taxon>Metazoa</taxon>
        <taxon>Spiralia</taxon>
        <taxon>Gnathifera</taxon>
        <taxon>Rotifera</taxon>
        <taxon>Eurotatoria</taxon>
        <taxon>Monogononta</taxon>
        <taxon>Pseudotrocha</taxon>
        <taxon>Ploima</taxon>
        <taxon>Brachionidae</taxon>
        <taxon>Brachionus</taxon>
    </lineage>
</organism>
<evidence type="ECO:0000313" key="2">
    <source>
        <dbReference type="Proteomes" id="UP000276133"/>
    </source>
</evidence>
<dbReference type="EMBL" id="REGN01011990">
    <property type="protein sequence ID" value="RMZ96663.1"/>
    <property type="molecule type" value="Genomic_DNA"/>
</dbReference>
<proteinExistence type="predicted"/>
<protein>
    <submittedName>
        <fullName evidence="1">Uncharacterized protein</fullName>
    </submittedName>
</protein>
<keyword evidence="2" id="KW-1185">Reference proteome</keyword>
<name>A0A3M7PCD1_BRAPC</name>